<sequence>MSRTYDQPFRGLPRELRDMIWRELLVFDRVSFCRSNRPEKPADGFHDANSLLSPFTRMTDLRFDPLHLRLFLTNKQVYAETSLVFYSSNEFITHSLCIKCTEQCNDHVRPGVRRVRLETRSRPVPLHSLPHNIHLPLLNQHGKLDTIAIRMPYEPRDTPAPGNKPIGLQFAFYLVKCMLKGFVKRLRLLYPIPTGFLSPEQFWTIKLLSRGKQFFDGDQASAMKKVWKKADMRGYIKLLLKLRDAPRENFVAKFEDGTSIRVPRGNAVIVLSRVEDEPIAKETIPRPRVRIVGPNSHLKRRLPWNPDFADPRPNKFPRLQLPAFLAFSESRSRQMPQRAVQERFRGTSNQIRRLANDRGRLLAQVPRETYRWQQHPSFGT</sequence>
<proteinExistence type="predicted"/>
<evidence type="ECO:0000313" key="1">
    <source>
        <dbReference type="EMBL" id="KAK6007148.1"/>
    </source>
</evidence>
<reference evidence="1 2" key="1">
    <citation type="submission" date="2023-11" db="EMBL/GenBank/DDBJ databases">
        <title>Draft genome sequence and annotation of the polyextremotolerant black yeast-like fungus Aureobasidium pullulans NRRL 62042.</title>
        <authorList>
            <person name="Dielentheis-Frenken M.R.E."/>
            <person name="Wibberg D."/>
            <person name="Blank L.M."/>
            <person name="Tiso T."/>
        </authorList>
    </citation>
    <scope>NUCLEOTIDE SEQUENCE [LARGE SCALE GENOMIC DNA]</scope>
    <source>
        <strain evidence="1 2">NRRL 62042</strain>
    </source>
</reference>
<gene>
    <name evidence="1" type="ORF">QM012_006156</name>
</gene>
<dbReference type="EMBL" id="JASGXD010000003">
    <property type="protein sequence ID" value="KAK6007148.1"/>
    <property type="molecule type" value="Genomic_DNA"/>
</dbReference>
<evidence type="ECO:0008006" key="3">
    <source>
        <dbReference type="Google" id="ProtNLM"/>
    </source>
</evidence>
<dbReference type="PANTHER" id="PTHR42085:SF2">
    <property type="entry name" value="F-BOX DOMAIN-CONTAINING PROTEIN"/>
    <property type="match status" value="1"/>
</dbReference>
<dbReference type="Proteomes" id="UP001341245">
    <property type="component" value="Unassembled WGS sequence"/>
</dbReference>
<evidence type="ECO:0000313" key="2">
    <source>
        <dbReference type="Proteomes" id="UP001341245"/>
    </source>
</evidence>
<keyword evidence="2" id="KW-1185">Reference proteome</keyword>
<accession>A0ABR0TRT2</accession>
<organism evidence="1 2">
    <name type="scientific">Aureobasidium pullulans</name>
    <name type="common">Black yeast</name>
    <name type="synonym">Pullularia pullulans</name>
    <dbReference type="NCBI Taxonomy" id="5580"/>
    <lineage>
        <taxon>Eukaryota</taxon>
        <taxon>Fungi</taxon>
        <taxon>Dikarya</taxon>
        <taxon>Ascomycota</taxon>
        <taxon>Pezizomycotina</taxon>
        <taxon>Dothideomycetes</taxon>
        <taxon>Dothideomycetidae</taxon>
        <taxon>Dothideales</taxon>
        <taxon>Saccotheciaceae</taxon>
        <taxon>Aureobasidium</taxon>
    </lineage>
</organism>
<dbReference type="PANTHER" id="PTHR42085">
    <property type="entry name" value="F-BOX DOMAIN-CONTAINING PROTEIN"/>
    <property type="match status" value="1"/>
</dbReference>
<dbReference type="InterPro" id="IPR038883">
    <property type="entry name" value="AN11006-like"/>
</dbReference>
<comment type="caution">
    <text evidence="1">The sequence shown here is derived from an EMBL/GenBank/DDBJ whole genome shotgun (WGS) entry which is preliminary data.</text>
</comment>
<name>A0ABR0TRT2_AURPU</name>
<protein>
    <recommendedName>
        <fullName evidence="3">F-box domain-containing protein</fullName>
    </recommendedName>
</protein>